<accession>A0A448DYR0</accession>
<proteinExistence type="predicted"/>
<dbReference type="Proteomes" id="UP000281909">
    <property type="component" value="Chromosome"/>
</dbReference>
<evidence type="ECO:0000313" key="2">
    <source>
        <dbReference type="Proteomes" id="UP000281909"/>
    </source>
</evidence>
<name>A0A448DYR0_PSEFL</name>
<reference evidence="1 2" key="1">
    <citation type="submission" date="2018-12" db="EMBL/GenBank/DDBJ databases">
        <authorList>
            <consortium name="Pathogen Informatics"/>
        </authorList>
    </citation>
    <scope>NUCLEOTIDE SEQUENCE [LARGE SCALE GENOMIC DNA]</scope>
    <source>
        <strain evidence="1 2">NCTC9428</strain>
    </source>
</reference>
<organism evidence="1 2">
    <name type="scientific">Pseudomonas fluorescens</name>
    <dbReference type="NCBI Taxonomy" id="294"/>
    <lineage>
        <taxon>Bacteria</taxon>
        <taxon>Pseudomonadati</taxon>
        <taxon>Pseudomonadota</taxon>
        <taxon>Gammaproteobacteria</taxon>
        <taxon>Pseudomonadales</taxon>
        <taxon>Pseudomonadaceae</taxon>
        <taxon>Pseudomonas</taxon>
    </lineage>
</organism>
<dbReference type="EMBL" id="LR134318">
    <property type="protein sequence ID" value="VEF11961.1"/>
    <property type="molecule type" value="Genomic_DNA"/>
</dbReference>
<dbReference type="AlphaFoldDB" id="A0A448DYR0"/>
<sequence>MKYDAGTSKQIAELISGEKWKAISANGTDIQSFGG</sequence>
<gene>
    <name evidence="1" type="ORF">NCTC9428_03588</name>
</gene>
<protein>
    <submittedName>
        <fullName evidence="1">Uncharacterized protein</fullName>
    </submittedName>
</protein>
<evidence type="ECO:0000313" key="1">
    <source>
        <dbReference type="EMBL" id="VEF11961.1"/>
    </source>
</evidence>